<dbReference type="AlphaFoldDB" id="T1GAK9"/>
<dbReference type="HOGENOM" id="CLU_2515237_0_0_1"/>
<keyword evidence="3" id="KW-1185">Reference proteome</keyword>
<proteinExistence type="predicted"/>
<feature type="chain" id="PRO_5004588143" description="Secreted protein" evidence="1">
    <location>
        <begin position="25"/>
        <end position="85"/>
    </location>
</feature>
<dbReference type="EnsemblMetazoa" id="MESCA000267-RA">
    <property type="protein sequence ID" value="MESCA000267-PA"/>
    <property type="gene ID" value="MESCA000267"/>
</dbReference>
<keyword evidence="1" id="KW-0732">Signal</keyword>
<accession>T1GAK9</accession>
<sequence length="85" mass="9845">MRVLFARLVMSMPSVVMLFPPFLALETLFLKSHELDDTKWSNPAALPLTEPRHLYFGSFHSTQRSFPLATSPPAIFQWHRFSQKP</sequence>
<organism evidence="2 3">
    <name type="scientific">Megaselia scalaris</name>
    <name type="common">Humpbacked fly</name>
    <name type="synonym">Phora scalaris</name>
    <dbReference type="NCBI Taxonomy" id="36166"/>
    <lineage>
        <taxon>Eukaryota</taxon>
        <taxon>Metazoa</taxon>
        <taxon>Ecdysozoa</taxon>
        <taxon>Arthropoda</taxon>
        <taxon>Hexapoda</taxon>
        <taxon>Insecta</taxon>
        <taxon>Pterygota</taxon>
        <taxon>Neoptera</taxon>
        <taxon>Endopterygota</taxon>
        <taxon>Diptera</taxon>
        <taxon>Brachycera</taxon>
        <taxon>Muscomorpha</taxon>
        <taxon>Platypezoidea</taxon>
        <taxon>Phoridae</taxon>
        <taxon>Megaseliini</taxon>
        <taxon>Megaselia</taxon>
    </lineage>
</organism>
<evidence type="ECO:0008006" key="4">
    <source>
        <dbReference type="Google" id="ProtNLM"/>
    </source>
</evidence>
<reference evidence="3" key="1">
    <citation type="submission" date="2013-02" db="EMBL/GenBank/DDBJ databases">
        <authorList>
            <person name="Hughes D."/>
        </authorList>
    </citation>
    <scope>NUCLEOTIDE SEQUENCE</scope>
    <source>
        <strain>Durham</strain>
        <strain evidence="3">NC isolate 2 -- Noor lab</strain>
    </source>
</reference>
<feature type="signal peptide" evidence="1">
    <location>
        <begin position="1"/>
        <end position="24"/>
    </location>
</feature>
<evidence type="ECO:0000256" key="1">
    <source>
        <dbReference type="SAM" id="SignalP"/>
    </source>
</evidence>
<evidence type="ECO:0000313" key="2">
    <source>
        <dbReference type="EnsemblMetazoa" id="MESCA000267-PA"/>
    </source>
</evidence>
<name>T1GAK9_MEGSC</name>
<dbReference type="Proteomes" id="UP000015102">
    <property type="component" value="Unassembled WGS sequence"/>
</dbReference>
<protein>
    <recommendedName>
        <fullName evidence="4">Secreted protein</fullName>
    </recommendedName>
</protein>
<reference evidence="2" key="2">
    <citation type="submission" date="2015-06" db="UniProtKB">
        <authorList>
            <consortium name="EnsemblMetazoa"/>
        </authorList>
    </citation>
    <scope>IDENTIFICATION</scope>
</reference>
<evidence type="ECO:0000313" key="3">
    <source>
        <dbReference type="Proteomes" id="UP000015102"/>
    </source>
</evidence>
<dbReference type="EMBL" id="CAQQ02181123">
    <property type="status" value="NOT_ANNOTATED_CDS"/>
    <property type="molecule type" value="Genomic_DNA"/>
</dbReference>
<dbReference type="EMBL" id="CAQQ02181122">
    <property type="status" value="NOT_ANNOTATED_CDS"/>
    <property type="molecule type" value="Genomic_DNA"/>
</dbReference>